<dbReference type="GO" id="GO:0003723">
    <property type="term" value="F:RNA binding"/>
    <property type="evidence" value="ECO:0007669"/>
    <property type="project" value="UniProtKB-UniRule"/>
</dbReference>
<feature type="region of interest" description="Disordered" evidence="2">
    <location>
        <begin position="277"/>
        <end position="327"/>
    </location>
</feature>
<dbReference type="SUPFAM" id="SSF54791">
    <property type="entry name" value="Eukaryotic type KH-domain (KH-domain type I)"/>
    <property type="match status" value="2"/>
</dbReference>
<dbReference type="Pfam" id="PF23469">
    <property type="entry name" value="KH_12"/>
    <property type="match status" value="1"/>
</dbReference>
<evidence type="ECO:0000256" key="1">
    <source>
        <dbReference type="PROSITE-ProRule" id="PRU00117"/>
    </source>
</evidence>
<proteinExistence type="predicted"/>
<feature type="region of interest" description="Disordered" evidence="2">
    <location>
        <begin position="1"/>
        <end position="37"/>
    </location>
</feature>
<evidence type="ECO:0000259" key="3">
    <source>
        <dbReference type="SMART" id="SM00322"/>
    </source>
</evidence>
<feature type="compositionally biased region" description="Low complexity" evidence="2">
    <location>
        <begin position="314"/>
        <end position="325"/>
    </location>
</feature>
<dbReference type="OrthoDB" id="397265at2759"/>
<keyword evidence="5" id="KW-1185">Reference proteome</keyword>
<dbReference type="PANTHER" id="PTHR15744:SF0">
    <property type="entry name" value="KH HOMOLOGY DOMAIN-CONTAINING PROTEIN 4"/>
    <property type="match status" value="1"/>
</dbReference>
<dbReference type="GO" id="GO:0005634">
    <property type="term" value="C:nucleus"/>
    <property type="evidence" value="ECO:0007669"/>
    <property type="project" value="InterPro"/>
</dbReference>
<feature type="compositionally biased region" description="Basic and acidic residues" evidence="2">
    <location>
        <begin position="1"/>
        <end position="29"/>
    </location>
</feature>
<dbReference type="CDD" id="cd22386">
    <property type="entry name" value="KH-I_KHDC4_rpt2"/>
    <property type="match status" value="1"/>
</dbReference>
<dbReference type="CDD" id="cd22385">
    <property type="entry name" value="KH-I_KHDC4_rpt1"/>
    <property type="match status" value="1"/>
</dbReference>
<dbReference type="InterPro" id="IPR031121">
    <property type="entry name" value="RIK/BLOM7"/>
</dbReference>
<dbReference type="PANTHER" id="PTHR15744">
    <property type="entry name" value="BLOM7"/>
    <property type="match status" value="1"/>
</dbReference>
<reference evidence="4 5" key="1">
    <citation type="submission" date="2014-06" db="EMBL/GenBank/DDBJ databases">
        <title>Evolutionary Origins and Diversification of the Mycorrhizal Mutualists.</title>
        <authorList>
            <consortium name="DOE Joint Genome Institute"/>
            <consortium name="Mycorrhizal Genomics Consortium"/>
            <person name="Kohler A."/>
            <person name="Kuo A."/>
            <person name="Nagy L.G."/>
            <person name="Floudas D."/>
            <person name="Copeland A."/>
            <person name="Barry K.W."/>
            <person name="Cichocki N."/>
            <person name="Veneault-Fourrey C."/>
            <person name="LaButti K."/>
            <person name="Lindquist E.A."/>
            <person name="Lipzen A."/>
            <person name="Lundell T."/>
            <person name="Morin E."/>
            <person name="Murat C."/>
            <person name="Riley R."/>
            <person name="Ohm R."/>
            <person name="Sun H."/>
            <person name="Tunlid A."/>
            <person name="Henrissat B."/>
            <person name="Grigoriev I.V."/>
            <person name="Hibbett D.S."/>
            <person name="Martin F."/>
        </authorList>
    </citation>
    <scope>NUCLEOTIDE SEQUENCE [LARGE SCALE GENOMIC DNA]</scope>
    <source>
        <strain evidence="4 5">SS14</strain>
    </source>
</reference>
<dbReference type="InterPro" id="IPR055256">
    <property type="entry name" value="KH_1_KHDC4/BBP-like"/>
</dbReference>
<protein>
    <recommendedName>
        <fullName evidence="3">K Homology domain-containing protein</fullName>
    </recommendedName>
</protein>
<evidence type="ECO:0000313" key="5">
    <source>
        <dbReference type="Proteomes" id="UP000054279"/>
    </source>
</evidence>
<dbReference type="PROSITE" id="PS50084">
    <property type="entry name" value="KH_TYPE_1"/>
    <property type="match status" value="1"/>
</dbReference>
<evidence type="ECO:0000256" key="2">
    <source>
        <dbReference type="SAM" id="MobiDB-lite"/>
    </source>
</evidence>
<dbReference type="Gene3D" id="3.30.1370.10">
    <property type="entry name" value="K Homology domain, type 1"/>
    <property type="match status" value="2"/>
</dbReference>
<dbReference type="InterPro" id="IPR047889">
    <property type="entry name" value="KHDC4_KH-I_second"/>
</dbReference>
<dbReference type="EMBL" id="KN837290">
    <property type="protein sequence ID" value="KIJ29117.1"/>
    <property type="molecule type" value="Genomic_DNA"/>
</dbReference>
<dbReference type="HOGENOM" id="CLU_040265_1_0_1"/>
<organism evidence="4 5">
    <name type="scientific">Sphaerobolus stellatus (strain SS14)</name>
    <dbReference type="NCBI Taxonomy" id="990650"/>
    <lineage>
        <taxon>Eukaryota</taxon>
        <taxon>Fungi</taxon>
        <taxon>Dikarya</taxon>
        <taxon>Basidiomycota</taxon>
        <taxon>Agaricomycotina</taxon>
        <taxon>Agaricomycetes</taxon>
        <taxon>Phallomycetidae</taxon>
        <taxon>Geastrales</taxon>
        <taxon>Sphaerobolaceae</taxon>
        <taxon>Sphaerobolus</taxon>
    </lineage>
</organism>
<dbReference type="AlphaFoldDB" id="A0A0C9UJP1"/>
<dbReference type="InterPro" id="IPR047890">
    <property type="entry name" value="KHDC4_KH-I_first"/>
</dbReference>
<evidence type="ECO:0000313" key="4">
    <source>
        <dbReference type="EMBL" id="KIJ29117.1"/>
    </source>
</evidence>
<dbReference type="Pfam" id="PF22675">
    <property type="entry name" value="KH-I_KHDC4-BBP"/>
    <property type="match status" value="1"/>
</dbReference>
<dbReference type="InterPro" id="IPR004087">
    <property type="entry name" value="KH_dom"/>
</dbReference>
<dbReference type="InterPro" id="IPR036612">
    <property type="entry name" value="KH_dom_type_1_sf"/>
</dbReference>
<sequence>MSTKRKWDQAAPEPKEDSPSKLQKTDESSTSKSATEAAAAAAAIAAKIAAQFASGSLASGDGHHDAEFSRDMDINDVRNRYVLTKGSTQQQIHDETGATITTKGVWYPDKSRATEKDPPLYLHITAATKDALDKAMDKINELITMDMGSLVEDKKTDRRRKWPEEKIPVGLETLRNFNVRAKVVGPGGMFVKYIQQETGTRVQIKGLGSGFVDTETGRESDEPMHIHITGPDELQLARAKNLTEDLLEVVRSEHAKARGMLQQQQLELHQAQMQYAAYSGYGPPPPGEAPPPPPGEAPPPPPPDGSQPPPPPGGQASAPSYGAAPTQAGNEDAYAAYWAAYGYDVNSPEFKKWQAEQQQQYAQ</sequence>
<feature type="compositionally biased region" description="Pro residues" evidence="2">
    <location>
        <begin position="282"/>
        <end position="313"/>
    </location>
</feature>
<accession>A0A0C9UJP1</accession>
<dbReference type="InterPro" id="IPR056149">
    <property type="entry name" value="PRP5/DDX46/KHDC4_KH"/>
</dbReference>
<dbReference type="Proteomes" id="UP000054279">
    <property type="component" value="Unassembled WGS sequence"/>
</dbReference>
<dbReference type="SMART" id="SM00322">
    <property type="entry name" value="KH"/>
    <property type="match status" value="1"/>
</dbReference>
<feature type="domain" description="K Homology" evidence="3">
    <location>
        <begin position="161"/>
        <end position="248"/>
    </location>
</feature>
<keyword evidence="1" id="KW-0694">RNA-binding</keyword>
<gene>
    <name evidence="4" type="ORF">M422DRAFT_188940</name>
</gene>
<name>A0A0C9UJP1_SPHS4</name>
<dbReference type="FunFam" id="3.30.1370.10:FF:000037">
    <property type="entry name" value="KH domain protein"/>
    <property type="match status" value="1"/>
</dbReference>